<dbReference type="EMBL" id="GEDG01035329">
    <property type="protein sequence ID" value="JAP09274.1"/>
    <property type="molecule type" value="Transcribed_RNA"/>
</dbReference>
<accession>A0A0V0GN11</accession>
<dbReference type="AlphaFoldDB" id="A0A0V0GN11"/>
<name>A0A0V0GN11_SOLCH</name>
<organism evidence="1">
    <name type="scientific">Solanum chacoense</name>
    <name type="common">Chaco potato</name>
    <dbReference type="NCBI Taxonomy" id="4108"/>
    <lineage>
        <taxon>Eukaryota</taxon>
        <taxon>Viridiplantae</taxon>
        <taxon>Streptophyta</taxon>
        <taxon>Embryophyta</taxon>
        <taxon>Tracheophyta</taxon>
        <taxon>Spermatophyta</taxon>
        <taxon>Magnoliopsida</taxon>
        <taxon>eudicotyledons</taxon>
        <taxon>Gunneridae</taxon>
        <taxon>Pentapetalae</taxon>
        <taxon>asterids</taxon>
        <taxon>lamiids</taxon>
        <taxon>Solanales</taxon>
        <taxon>Solanaceae</taxon>
        <taxon>Solanoideae</taxon>
        <taxon>Solaneae</taxon>
        <taxon>Solanum</taxon>
    </lineage>
</organism>
<protein>
    <submittedName>
        <fullName evidence="1">Putative ovule protein</fullName>
    </submittedName>
</protein>
<reference evidence="1" key="1">
    <citation type="submission" date="2015-12" db="EMBL/GenBank/DDBJ databases">
        <title>Gene expression during late stages of embryo sac development: a critical building block for successful pollen-pistil interactions.</title>
        <authorList>
            <person name="Liu Y."/>
            <person name="Joly V."/>
            <person name="Sabar M."/>
            <person name="Matton D.P."/>
        </authorList>
    </citation>
    <scope>NUCLEOTIDE SEQUENCE</scope>
</reference>
<proteinExistence type="predicted"/>
<sequence>MKGNVFLKISHFLVFSFSSRPQVFPYEVCPYPKFSKDVLNDMTNLRELKLFNLICIGIMRKCFF</sequence>
<evidence type="ECO:0000313" key="1">
    <source>
        <dbReference type="EMBL" id="JAP09274.1"/>
    </source>
</evidence>